<dbReference type="GO" id="GO:0005886">
    <property type="term" value="C:plasma membrane"/>
    <property type="evidence" value="ECO:0007669"/>
    <property type="project" value="UniProtKB-SubCell"/>
</dbReference>
<keyword evidence="2" id="KW-0813">Transport</keyword>
<evidence type="ECO:0000256" key="4">
    <source>
        <dbReference type="ARBA" id="ARBA00022519"/>
    </source>
</evidence>
<feature type="domain" description="Tripartite ATP-independent periplasmic transporters DctQ component" evidence="10">
    <location>
        <begin position="26"/>
        <end position="153"/>
    </location>
</feature>
<protein>
    <submittedName>
        <fullName evidence="11">TRAP-type C4-dicarboxylate transport system, small permease component</fullName>
    </submittedName>
</protein>
<proteinExistence type="inferred from homology"/>
<reference evidence="11 12" key="1">
    <citation type="submission" date="2015-09" db="EMBL/GenBank/DDBJ databases">
        <authorList>
            <consortium name="Pathogen Informatics"/>
        </authorList>
    </citation>
    <scope>NUCLEOTIDE SEQUENCE [LARGE SCALE GENOMIC DNA]</scope>
    <source>
        <strain evidence="11 12">2789STDY5608854</strain>
    </source>
</reference>
<dbReference type="InterPro" id="IPR055348">
    <property type="entry name" value="DctQ"/>
</dbReference>
<dbReference type="AlphaFoldDB" id="A0A174C794"/>
<dbReference type="RefSeq" id="WP_021631821.1">
    <property type="nucleotide sequence ID" value="NZ_JAQCVV010000034.1"/>
</dbReference>
<keyword evidence="4" id="KW-0997">Cell inner membrane</keyword>
<dbReference type="InterPro" id="IPR007387">
    <property type="entry name" value="TRAP_DctQ"/>
</dbReference>
<feature type="transmembrane region" description="Helical" evidence="9">
    <location>
        <begin position="88"/>
        <end position="113"/>
    </location>
</feature>
<feature type="transmembrane region" description="Helical" evidence="9">
    <location>
        <begin position="133"/>
        <end position="160"/>
    </location>
</feature>
<evidence type="ECO:0000256" key="7">
    <source>
        <dbReference type="ARBA" id="ARBA00023136"/>
    </source>
</evidence>
<evidence type="ECO:0000256" key="9">
    <source>
        <dbReference type="SAM" id="Phobius"/>
    </source>
</evidence>
<dbReference type="GO" id="GO:0022857">
    <property type="term" value="F:transmembrane transporter activity"/>
    <property type="evidence" value="ECO:0007669"/>
    <property type="project" value="TreeGrafter"/>
</dbReference>
<keyword evidence="7 9" id="KW-0472">Membrane</keyword>
<evidence type="ECO:0000256" key="2">
    <source>
        <dbReference type="ARBA" id="ARBA00022448"/>
    </source>
</evidence>
<evidence type="ECO:0000313" key="11">
    <source>
        <dbReference type="EMBL" id="CUO07755.1"/>
    </source>
</evidence>
<evidence type="ECO:0000256" key="6">
    <source>
        <dbReference type="ARBA" id="ARBA00022989"/>
    </source>
</evidence>
<feature type="transmembrane region" description="Helical" evidence="9">
    <location>
        <begin position="50"/>
        <end position="68"/>
    </location>
</feature>
<dbReference type="PANTHER" id="PTHR35011">
    <property type="entry name" value="2,3-DIKETO-L-GULONATE TRAP TRANSPORTER SMALL PERMEASE PROTEIN YIAM"/>
    <property type="match status" value="1"/>
</dbReference>
<dbReference type="GO" id="GO:0015740">
    <property type="term" value="P:C4-dicarboxylate transport"/>
    <property type="evidence" value="ECO:0007669"/>
    <property type="project" value="TreeGrafter"/>
</dbReference>
<keyword evidence="5 9" id="KW-0812">Transmembrane</keyword>
<dbReference type="PANTHER" id="PTHR35011:SF10">
    <property type="entry name" value="TRAP TRANSPORTER SMALL PERMEASE PROTEIN"/>
    <property type="match status" value="1"/>
</dbReference>
<dbReference type="Proteomes" id="UP000095746">
    <property type="component" value="Unassembled WGS sequence"/>
</dbReference>
<evidence type="ECO:0000256" key="3">
    <source>
        <dbReference type="ARBA" id="ARBA00022475"/>
    </source>
</evidence>
<feature type="transmembrane region" description="Helical" evidence="9">
    <location>
        <begin position="12"/>
        <end position="30"/>
    </location>
</feature>
<evidence type="ECO:0000313" key="12">
    <source>
        <dbReference type="Proteomes" id="UP000095746"/>
    </source>
</evidence>
<accession>A0A174C794</accession>
<name>A0A174C794_FLAPL</name>
<organism evidence="11 12">
    <name type="scientific">Flavonifractor plautii</name>
    <name type="common">Fusobacterium plautii</name>
    <dbReference type="NCBI Taxonomy" id="292800"/>
    <lineage>
        <taxon>Bacteria</taxon>
        <taxon>Bacillati</taxon>
        <taxon>Bacillota</taxon>
        <taxon>Clostridia</taxon>
        <taxon>Eubacteriales</taxon>
        <taxon>Oscillospiraceae</taxon>
        <taxon>Flavonifractor</taxon>
    </lineage>
</organism>
<evidence type="ECO:0000256" key="8">
    <source>
        <dbReference type="ARBA" id="ARBA00038436"/>
    </source>
</evidence>
<keyword evidence="3" id="KW-1003">Cell membrane</keyword>
<keyword evidence="6 9" id="KW-1133">Transmembrane helix</keyword>
<gene>
    <name evidence="11" type="ORF">ERS852411_00931</name>
</gene>
<sequence length="172" mass="19149">MKKLGQALNKFANGVAWVSFVGVAFLMLLNVADVVMNKLTGQSILGAYEISQSTLMCTVFASFAYGQVHKTHIHMTLLIERFPGRSKFIPFFLGNLLSTVLAGIMTYATFFRANRQLTNGAVSDILHYSVAPLYYIEAVCMIVFMIVLLYDTILSLMAIFKGECAQEISSHW</sequence>
<dbReference type="EMBL" id="CYZT01000042">
    <property type="protein sequence ID" value="CUO07755.1"/>
    <property type="molecule type" value="Genomic_DNA"/>
</dbReference>
<comment type="subcellular location">
    <subcellularLocation>
        <location evidence="1">Cell inner membrane</location>
        <topology evidence="1">Multi-pass membrane protein</topology>
    </subcellularLocation>
</comment>
<evidence type="ECO:0000256" key="1">
    <source>
        <dbReference type="ARBA" id="ARBA00004429"/>
    </source>
</evidence>
<evidence type="ECO:0000256" key="5">
    <source>
        <dbReference type="ARBA" id="ARBA00022692"/>
    </source>
</evidence>
<evidence type="ECO:0000259" key="10">
    <source>
        <dbReference type="Pfam" id="PF04290"/>
    </source>
</evidence>
<dbReference type="Pfam" id="PF04290">
    <property type="entry name" value="DctQ"/>
    <property type="match status" value="1"/>
</dbReference>
<comment type="similarity">
    <text evidence="8">Belongs to the TRAP transporter small permease family.</text>
</comment>